<evidence type="ECO:0000256" key="5">
    <source>
        <dbReference type="ARBA" id="ARBA00022912"/>
    </source>
</evidence>
<evidence type="ECO:0000256" key="8">
    <source>
        <dbReference type="ARBA" id="ARBA00048336"/>
    </source>
</evidence>
<dbReference type="GO" id="GO:0008420">
    <property type="term" value="F:RNA polymerase II CTD heptapeptide repeat phosphatase activity"/>
    <property type="evidence" value="ECO:0007669"/>
    <property type="project" value="UniProtKB-ARBA"/>
</dbReference>
<comment type="similarity">
    <text evidence="2 9">Belongs to the SSU72 phosphatase family.</text>
</comment>
<proteinExistence type="inferred from homology"/>
<name>A0A7S0EQP7_9CRYP</name>
<dbReference type="PANTHER" id="PTHR20383">
    <property type="entry name" value="RNA POLYMERASE II SUBUNIT A C-TERMINAL DOMAIN PHOSPHATASE"/>
    <property type="match status" value="1"/>
</dbReference>
<keyword evidence="4 9" id="KW-0378">Hydrolase</keyword>
<evidence type="ECO:0000256" key="4">
    <source>
        <dbReference type="ARBA" id="ARBA00022801"/>
    </source>
</evidence>
<reference evidence="10" key="1">
    <citation type="submission" date="2021-01" db="EMBL/GenBank/DDBJ databases">
        <authorList>
            <person name="Corre E."/>
            <person name="Pelletier E."/>
            <person name="Niang G."/>
            <person name="Scheremetjew M."/>
            <person name="Finn R."/>
            <person name="Kale V."/>
            <person name="Holt S."/>
            <person name="Cochrane G."/>
            <person name="Meng A."/>
            <person name="Brown T."/>
            <person name="Cohen L."/>
        </authorList>
    </citation>
    <scope>NUCLEOTIDE SEQUENCE</scope>
    <source>
        <strain evidence="10">CCMP325</strain>
    </source>
</reference>
<evidence type="ECO:0000256" key="6">
    <source>
        <dbReference type="ARBA" id="ARBA00023242"/>
    </source>
</evidence>
<sequence>MVAEKKHLNFATVCSSNMNRSMEAHKQLLQSGFNVTSFGTGTNVRLPGPSQDKPNVYEFGTPYSEILVDLQRKDETLYRNNGLIAMLQRNVNVKRAPERWQDMDQNRKLDVVITYEERVFDAVLQDLQGRESENMRAMHVINLETIDKHEEAVLAALDTCQLCRMLESVIDLESEIMDVLSKFEKSSKRSFMYSLVYL</sequence>
<dbReference type="FunFam" id="3.40.50.2300:FF:000039">
    <property type="entry name" value="RNA polymerase II subunit A C-terminal domain phosphatase"/>
    <property type="match status" value="1"/>
</dbReference>
<evidence type="ECO:0000256" key="7">
    <source>
        <dbReference type="ARBA" id="ARBA00047761"/>
    </source>
</evidence>
<comment type="subcellular location">
    <subcellularLocation>
        <location evidence="1 9">Nucleus</location>
    </subcellularLocation>
</comment>
<protein>
    <recommendedName>
        <fullName evidence="9">RNA polymerase II subunit A C-terminal domain phosphatase SSU72</fullName>
        <shortName evidence="9">CTD phosphatase SSU72</shortName>
        <ecNumber evidence="9">3.1.3.16</ecNumber>
    </recommendedName>
</protein>
<dbReference type="Gene3D" id="3.40.50.2300">
    <property type="match status" value="2"/>
</dbReference>
<evidence type="ECO:0000256" key="3">
    <source>
        <dbReference type="ARBA" id="ARBA00022664"/>
    </source>
</evidence>
<dbReference type="Pfam" id="PF04722">
    <property type="entry name" value="Ssu72"/>
    <property type="match status" value="1"/>
</dbReference>
<dbReference type="GO" id="GO:0005634">
    <property type="term" value="C:nucleus"/>
    <property type="evidence" value="ECO:0007669"/>
    <property type="project" value="UniProtKB-SubCell"/>
</dbReference>
<gene>
    <name evidence="10" type="ORF">HPHI1048_LOCUS14040</name>
</gene>
<comment type="function">
    <text evidence="9">Protein phosphatase that catalyzes the dephosphorylation of the C-terminal domain of RNA polymerase II. Plays a role in RNA processing and termination.</text>
</comment>
<keyword evidence="3 9" id="KW-0507">mRNA processing</keyword>
<evidence type="ECO:0000256" key="1">
    <source>
        <dbReference type="ARBA" id="ARBA00004123"/>
    </source>
</evidence>
<evidence type="ECO:0000313" key="10">
    <source>
        <dbReference type="EMBL" id="CAD8490684.1"/>
    </source>
</evidence>
<keyword evidence="6 9" id="KW-0539">Nucleus</keyword>
<dbReference type="InterPro" id="IPR006811">
    <property type="entry name" value="RNA_pol_II_suA"/>
</dbReference>
<dbReference type="AlphaFoldDB" id="A0A7S0EQP7"/>
<comment type="catalytic activity">
    <reaction evidence="8 9">
        <text>O-phospho-L-threonyl-[protein] + H2O = L-threonyl-[protein] + phosphate</text>
        <dbReference type="Rhea" id="RHEA:47004"/>
        <dbReference type="Rhea" id="RHEA-COMP:11060"/>
        <dbReference type="Rhea" id="RHEA-COMP:11605"/>
        <dbReference type="ChEBI" id="CHEBI:15377"/>
        <dbReference type="ChEBI" id="CHEBI:30013"/>
        <dbReference type="ChEBI" id="CHEBI:43474"/>
        <dbReference type="ChEBI" id="CHEBI:61977"/>
        <dbReference type="EC" id="3.1.3.16"/>
    </reaction>
</comment>
<dbReference type="EMBL" id="HBEO01020751">
    <property type="protein sequence ID" value="CAD8490684.1"/>
    <property type="molecule type" value="Transcribed_RNA"/>
</dbReference>
<dbReference type="GO" id="GO:0031124">
    <property type="term" value="P:mRNA 3'-end processing"/>
    <property type="evidence" value="ECO:0007669"/>
    <property type="project" value="UniProtKB-ARBA"/>
</dbReference>
<dbReference type="EC" id="3.1.3.16" evidence="9"/>
<evidence type="ECO:0000256" key="2">
    <source>
        <dbReference type="ARBA" id="ARBA00008978"/>
    </source>
</evidence>
<evidence type="ECO:0000256" key="9">
    <source>
        <dbReference type="RuleBase" id="RU369031"/>
    </source>
</evidence>
<organism evidence="10">
    <name type="scientific">Hanusia phi</name>
    <dbReference type="NCBI Taxonomy" id="3032"/>
    <lineage>
        <taxon>Eukaryota</taxon>
        <taxon>Cryptophyceae</taxon>
        <taxon>Pyrenomonadales</taxon>
        <taxon>Geminigeraceae</taxon>
        <taxon>Hanusia</taxon>
    </lineage>
</organism>
<accession>A0A7S0EQP7</accession>
<comment type="catalytic activity">
    <reaction evidence="7 9">
        <text>O-phospho-L-seryl-[protein] + H2O = L-seryl-[protein] + phosphate</text>
        <dbReference type="Rhea" id="RHEA:20629"/>
        <dbReference type="Rhea" id="RHEA-COMP:9863"/>
        <dbReference type="Rhea" id="RHEA-COMP:11604"/>
        <dbReference type="ChEBI" id="CHEBI:15377"/>
        <dbReference type="ChEBI" id="CHEBI:29999"/>
        <dbReference type="ChEBI" id="CHEBI:43474"/>
        <dbReference type="ChEBI" id="CHEBI:83421"/>
        <dbReference type="EC" id="3.1.3.16"/>
    </reaction>
</comment>
<keyword evidence="5 9" id="KW-0904">Protein phosphatase</keyword>